<sequence>MTRSTPQKTCNMCELIRPLALHVTRHPSVMCICSAGR</sequence>
<name>A0A3M2WB35_PSEYM</name>
<dbReference type="EMBL" id="RBNL01003602">
    <property type="protein sequence ID" value="RML47738.1"/>
    <property type="molecule type" value="Genomic_DNA"/>
</dbReference>
<evidence type="ECO:0000313" key="1">
    <source>
        <dbReference type="EMBL" id="RML47738.1"/>
    </source>
</evidence>
<organism evidence="1 2">
    <name type="scientific">Pseudomonas syringae pv. maculicola</name>
    <dbReference type="NCBI Taxonomy" id="59511"/>
    <lineage>
        <taxon>Bacteria</taxon>
        <taxon>Pseudomonadati</taxon>
        <taxon>Pseudomonadota</taxon>
        <taxon>Gammaproteobacteria</taxon>
        <taxon>Pseudomonadales</taxon>
        <taxon>Pseudomonadaceae</taxon>
        <taxon>Pseudomonas</taxon>
    </lineage>
</organism>
<accession>A0A3M2WB35</accession>
<proteinExistence type="predicted"/>
<dbReference type="AlphaFoldDB" id="A0A3M2WB35"/>
<gene>
    <name evidence="1" type="ORF">APX70_200027</name>
</gene>
<protein>
    <submittedName>
        <fullName evidence="1">Uncharacterized protein</fullName>
    </submittedName>
</protein>
<dbReference type="Proteomes" id="UP000282378">
    <property type="component" value="Unassembled WGS sequence"/>
</dbReference>
<comment type="caution">
    <text evidence="1">The sequence shown here is derived from an EMBL/GenBank/DDBJ whole genome shotgun (WGS) entry which is preliminary data.</text>
</comment>
<reference evidence="1 2" key="1">
    <citation type="submission" date="2018-08" db="EMBL/GenBank/DDBJ databases">
        <title>Recombination of ecologically and evolutionarily significant loci maintains genetic cohesion in the Pseudomonas syringae species complex.</title>
        <authorList>
            <person name="Dillon M."/>
            <person name="Thakur S."/>
            <person name="Almeida R.N.D."/>
            <person name="Weir B.S."/>
            <person name="Guttman D.S."/>
        </authorList>
    </citation>
    <scope>NUCLEOTIDE SEQUENCE [LARGE SCALE GENOMIC DNA]</scope>
    <source>
        <strain evidence="1 2">88_10</strain>
    </source>
</reference>
<evidence type="ECO:0000313" key="2">
    <source>
        <dbReference type="Proteomes" id="UP000282378"/>
    </source>
</evidence>